<keyword evidence="2" id="KW-1185">Reference proteome</keyword>
<evidence type="ECO:0000313" key="2">
    <source>
        <dbReference type="Proteomes" id="UP001164539"/>
    </source>
</evidence>
<accession>A0ACC1X4Z7</accession>
<protein>
    <submittedName>
        <fullName evidence="1">Uncharacterized protein</fullName>
    </submittedName>
</protein>
<evidence type="ECO:0000313" key="1">
    <source>
        <dbReference type="EMBL" id="KAJ4706271.1"/>
    </source>
</evidence>
<dbReference type="Proteomes" id="UP001164539">
    <property type="component" value="Chromosome 11"/>
</dbReference>
<sequence>MSERKPGGDGSGASSYRSAMELQLVGINFKPSNNDSTESSLLNTVAYEACADSPDDFAVTSYICLLDSLIDHAEDVKELRSKGILHSFLGSDEQVADLFNKIANNLVPNADIYRSIRENIESITRTRS</sequence>
<proteinExistence type="predicted"/>
<comment type="caution">
    <text evidence="1">The sequence shown here is derived from an EMBL/GenBank/DDBJ whole genome shotgun (WGS) entry which is preliminary data.</text>
</comment>
<organism evidence="1 2">
    <name type="scientific">Melia azedarach</name>
    <name type="common">Chinaberry tree</name>
    <dbReference type="NCBI Taxonomy" id="155640"/>
    <lineage>
        <taxon>Eukaryota</taxon>
        <taxon>Viridiplantae</taxon>
        <taxon>Streptophyta</taxon>
        <taxon>Embryophyta</taxon>
        <taxon>Tracheophyta</taxon>
        <taxon>Spermatophyta</taxon>
        <taxon>Magnoliopsida</taxon>
        <taxon>eudicotyledons</taxon>
        <taxon>Gunneridae</taxon>
        <taxon>Pentapetalae</taxon>
        <taxon>rosids</taxon>
        <taxon>malvids</taxon>
        <taxon>Sapindales</taxon>
        <taxon>Meliaceae</taxon>
        <taxon>Melia</taxon>
    </lineage>
</organism>
<reference evidence="1 2" key="1">
    <citation type="journal article" date="2023" name="Science">
        <title>Complex scaffold remodeling in plant triterpene biosynthesis.</title>
        <authorList>
            <person name="De La Pena R."/>
            <person name="Hodgson H."/>
            <person name="Liu J.C."/>
            <person name="Stephenson M.J."/>
            <person name="Martin A.C."/>
            <person name="Owen C."/>
            <person name="Harkess A."/>
            <person name="Leebens-Mack J."/>
            <person name="Jimenez L.E."/>
            <person name="Osbourn A."/>
            <person name="Sattely E.S."/>
        </authorList>
    </citation>
    <scope>NUCLEOTIDE SEQUENCE [LARGE SCALE GENOMIC DNA]</scope>
    <source>
        <strain evidence="2">cv. JPN11</strain>
        <tissue evidence="1">Leaf</tissue>
    </source>
</reference>
<dbReference type="EMBL" id="CM051404">
    <property type="protein sequence ID" value="KAJ4706271.1"/>
    <property type="molecule type" value="Genomic_DNA"/>
</dbReference>
<name>A0ACC1X4Z7_MELAZ</name>
<gene>
    <name evidence="1" type="ORF">OWV82_019944</name>
</gene>